<reference evidence="1 2" key="1">
    <citation type="journal article" date="2012" name="J. Proteome Res.">
        <title>Application of Spiroplasma melliferum proteogenomic profiling for the discovery of virulence factors and pathogenicity mechanisms in host-associated spiroplasmas.</title>
        <authorList>
            <person name="Alexeev D."/>
            <person name="Kostrjukova E."/>
            <person name="Aliper A."/>
            <person name="Popenko A."/>
            <person name="Bazaleev N."/>
            <person name="Tyakht A."/>
            <person name="Selezneva O."/>
            <person name="Akopian T."/>
            <person name="Prichodko E."/>
            <person name="Kondratov I."/>
            <person name="Chukin M."/>
            <person name="Demina I."/>
            <person name="Galyamina M."/>
            <person name="Kamashev D."/>
            <person name="Vanyushkina A."/>
            <person name="Ladygina V."/>
            <person name="Levitskii S."/>
            <person name="Lazarev V."/>
            <person name="Govorun V."/>
        </authorList>
    </citation>
    <scope>NUCLEOTIDE SEQUENCE [LARGE SCALE GENOMIC DNA]</scope>
    <source>
        <strain evidence="1 2">KC3</strain>
    </source>
</reference>
<sequence>MKKIIDSIEQVISFCGQDFAKWPNNMAPDVLKATYEMLKEYQERLNHHEVDEIFSESDREQILEKVKSFYENKLDEKDNHITFLENTISSEIVLRDELIEKLKQNQLKKSDFVYIQGKSLIIGTEGAYVIKSEFKEKIESLED</sequence>
<organism evidence="1 2">
    <name type="scientific">Spiroplasma melliferum KC3</name>
    <dbReference type="NCBI Taxonomy" id="570509"/>
    <lineage>
        <taxon>Bacteria</taxon>
        <taxon>Bacillati</taxon>
        <taxon>Mycoplasmatota</taxon>
        <taxon>Mollicutes</taxon>
        <taxon>Entomoplasmatales</taxon>
        <taxon>Spiroplasmataceae</taxon>
        <taxon>Spiroplasma</taxon>
    </lineage>
</organism>
<dbReference type="AlphaFoldDB" id="A0AAI9T445"/>
<name>A0AAI9T445_SPIME</name>
<dbReference type="RefSeq" id="WP_004027707.1">
    <property type="nucleotide sequence ID" value="NZ_AGBZ02000001.1"/>
</dbReference>
<comment type="caution">
    <text evidence="1">The sequence shown here is derived from an EMBL/GenBank/DDBJ whole genome shotgun (WGS) entry which is preliminary data.</text>
</comment>
<dbReference type="EMBL" id="AGBZ02000001">
    <property type="protein sequence ID" value="KAI93118.1"/>
    <property type="molecule type" value="Genomic_DNA"/>
</dbReference>
<proteinExistence type="predicted"/>
<protein>
    <submittedName>
        <fullName evidence="1">Uncharacterized protein</fullName>
    </submittedName>
</protein>
<accession>A0AAI9T445</accession>
<evidence type="ECO:0000313" key="2">
    <source>
        <dbReference type="Proteomes" id="UP000004057"/>
    </source>
</evidence>
<gene>
    <name evidence="1" type="ORF">SPM_000805</name>
</gene>
<dbReference type="Proteomes" id="UP000004057">
    <property type="component" value="Unassembled WGS sequence"/>
</dbReference>
<evidence type="ECO:0000313" key="1">
    <source>
        <dbReference type="EMBL" id="KAI93118.1"/>
    </source>
</evidence>